<dbReference type="AlphaFoldDB" id="A0A5R8N8S6"/>
<dbReference type="EMBL" id="VBUT01000020">
    <property type="protein sequence ID" value="TLF72105.1"/>
    <property type="molecule type" value="Genomic_DNA"/>
</dbReference>
<protein>
    <submittedName>
        <fullName evidence="2">Uncharacterized protein</fullName>
    </submittedName>
</protein>
<proteinExistence type="predicted"/>
<evidence type="ECO:0000256" key="1">
    <source>
        <dbReference type="SAM" id="MobiDB-lite"/>
    </source>
</evidence>
<organism evidence="2 3">
    <name type="scientific">Nocardia cyriacigeorgica</name>
    <dbReference type="NCBI Taxonomy" id="135487"/>
    <lineage>
        <taxon>Bacteria</taxon>
        <taxon>Bacillati</taxon>
        <taxon>Actinomycetota</taxon>
        <taxon>Actinomycetes</taxon>
        <taxon>Mycobacteriales</taxon>
        <taxon>Nocardiaceae</taxon>
        <taxon>Nocardia</taxon>
    </lineage>
</organism>
<sequence>MAYPRFPDSSNIPPPQLKEGYDRWTRFPVIYLPVVRRGEIIGYLWAGIGSRGAAGYMRRLSTDPDNATCPEFWNERLDENYRRKLTPEQAIRHWIGHPEDPRCGGIPADAAVQQATSKQALWDQLNPEGPPMDEGPLIQDAEWIPDSRAPGGYRLCSTPHVVTPPSYSAYTSTTVHYLPIVKDGNLIAYLWASPTEQAADYLPISRAGEQARIAAGLWHMRLSDHYAAGTPPLDALRRCRDYPHDRLSGAIPTDARELVAPALDDLKALAADEPSRQESASNPGHQFTALSSPPAPIPKIDDYSRWTRKPVVYLPVVSDTKLIGYLWAGIGSRAAGYMRRVSADPDNITCPDFWNRRLTANYQNQLTPEEAIQSWVGVPEDPRCGGVPADATTLEAPSEQALWDLLNPDGPPMGEGPFILDEDMVPDSRAPCGYRLLDRPYSVSTPTYAGETSTPVHFLQVAKAGEIVAVLWASPTENAAGYLPFRWAGKAGLVGRGLWVARLSDSYAAGRHPLAAIRDCRRHPEDVYSGRIEPNTPEGIAPSLDELREFTDEYCPPRTEEMQVPTRLARLGRFWARIRQGGARGG</sequence>
<comment type="caution">
    <text evidence="2">The sequence shown here is derived from an EMBL/GenBank/DDBJ whole genome shotgun (WGS) entry which is preliminary data.</text>
</comment>
<evidence type="ECO:0000313" key="2">
    <source>
        <dbReference type="EMBL" id="TLF72105.1"/>
    </source>
</evidence>
<gene>
    <name evidence="2" type="ORF">FEK34_29640</name>
</gene>
<name>A0A5R8N8S6_9NOCA</name>
<reference evidence="2 3" key="1">
    <citation type="submission" date="2019-05" db="EMBL/GenBank/DDBJ databases">
        <title>Genomes sequences of two Nocardia cyriacigeorgica environmental isolates, type strains Nocardia asteroides ATCC 19247 and Nocardia cyriacigeorgica DSM 44484.</title>
        <authorList>
            <person name="Vautrin F."/>
            <person name="Bergeron E."/>
            <person name="Dubost A."/>
            <person name="Abrouk D."/>
            <person name="Rodriguez Nava V."/>
            <person name="Pujic P."/>
        </authorList>
    </citation>
    <scope>NUCLEOTIDE SEQUENCE [LARGE SCALE GENOMIC DNA]</scope>
    <source>
        <strain evidence="2 3">EML 446</strain>
    </source>
</reference>
<feature type="compositionally biased region" description="Polar residues" evidence="1">
    <location>
        <begin position="277"/>
        <end position="291"/>
    </location>
</feature>
<evidence type="ECO:0000313" key="3">
    <source>
        <dbReference type="Proteomes" id="UP000306378"/>
    </source>
</evidence>
<accession>A0A5R8N8S6</accession>
<feature type="region of interest" description="Disordered" evidence="1">
    <location>
        <begin position="272"/>
        <end position="293"/>
    </location>
</feature>
<dbReference type="Proteomes" id="UP000306378">
    <property type="component" value="Unassembled WGS sequence"/>
</dbReference>